<dbReference type="InterPro" id="IPR014716">
    <property type="entry name" value="Fibrinogen_a/b/g_C_1"/>
</dbReference>
<dbReference type="GO" id="GO:0005615">
    <property type="term" value="C:extracellular space"/>
    <property type="evidence" value="ECO:0007669"/>
    <property type="project" value="TreeGrafter"/>
</dbReference>
<dbReference type="SUPFAM" id="SSF56496">
    <property type="entry name" value="Fibrinogen C-terminal domain-like"/>
    <property type="match status" value="1"/>
</dbReference>
<gene>
    <name evidence="2" type="ORF">JTE90_016770</name>
</gene>
<protein>
    <recommendedName>
        <fullName evidence="1">Fibrinogen C-terminal domain-containing protein</fullName>
    </recommendedName>
</protein>
<dbReference type="EMBL" id="JAFNEN010000006">
    <property type="protein sequence ID" value="KAG8201287.1"/>
    <property type="molecule type" value="Genomic_DNA"/>
</dbReference>
<dbReference type="Gene3D" id="3.90.215.10">
    <property type="entry name" value="Gamma Fibrinogen, chain A, domain 1"/>
    <property type="match status" value="1"/>
</dbReference>
<dbReference type="InterPro" id="IPR050373">
    <property type="entry name" value="Fibrinogen_C-term_domain"/>
</dbReference>
<accession>A0AAV6VZL2</accession>
<proteinExistence type="predicted"/>
<feature type="domain" description="Fibrinogen C-terminal" evidence="1">
    <location>
        <begin position="9"/>
        <end position="216"/>
    </location>
</feature>
<evidence type="ECO:0000313" key="2">
    <source>
        <dbReference type="EMBL" id="KAG8201287.1"/>
    </source>
</evidence>
<dbReference type="PANTHER" id="PTHR19143">
    <property type="entry name" value="FIBRINOGEN/TENASCIN/ANGIOPOEITIN"/>
    <property type="match status" value="1"/>
</dbReference>
<name>A0AAV6VZL2_9ARAC</name>
<keyword evidence="3" id="KW-1185">Reference proteome</keyword>
<dbReference type="InterPro" id="IPR002181">
    <property type="entry name" value="Fibrinogen_a/b/g_C_dom"/>
</dbReference>
<dbReference type="PROSITE" id="PS51406">
    <property type="entry name" value="FIBRINOGEN_C_2"/>
    <property type="match status" value="1"/>
</dbReference>
<evidence type="ECO:0000259" key="1">
    <source>
        <dbReference type="PROSITE" id="PS51406"/>
    </source>
</evidence>
<evidence type="ECO:0000313" key="3">
    <source>
        <dbReference type="Proteomes" id="UP000827092"/>
    </source>
</evidence>
<sequence length="218" mass="25008">MASDVKHPNNLFLFFVDCSGNASWGRPSGPYLIRGPEEGSARRVYCDTGSWTVVQRREKGGTLHFDRDWAQYKRGFGDVDGNFWIGNDLLHHITAEGEEYALRMDLWDAQGTYKFAEYSTFRVLGEHDHYRLVLAGYRGNASDAMGYHNGMAFSTPDRDNDASEATHCADFYQSGWWYNHCQYVNVNGRTGITWYDMEGQEWSELSKVEMKIKPKALL</sequence>
<organism evidence="2 3">
    <name type="scientific">Oedothorax gibbosus</name>
    <dbReference type="NCBI Taxonomy" id="931172"/>
    <lineage>
        <taxon>Eukaryota</taxon>
        <taxon>Metazoa</taxon>
        <taxon>Ecdysozoa</taxon>
        <taxon>Arthropoda</taxon>
        <taxon>Chelicerata</taxon>
        <taxon>Arachnida</taxon>
        <taxon>Araneae</taxon>
        <taxon>Araneomorphae</taxon>
        <taxon>Entelegynae</taxon>
        <taxon>Araneoidea</taxon>
        <taxon>Linyphiidae</taxon>
        <taxon>Erigoninae</taxon>
        <taxon>Oedothorax</taxon>
    </lineage>
</organism>
<dbReference type="InterPro" id="IPR036056">
    <property type="entry name" value="Fibrinogen-like_C"/>
</dbReference>
<reference evidence="2 3" key="1">
    <citation type="journal article" date="2022" name="Nat. Ecol. Evol.">
        <title>A masculinizing supergene underlies an exaggerated male reproductive morph in a spider.</title>
        <authorList>
            <person name="Hendrickx F."/>
            <person name="De Corte Z."/>
            <person name="Sonet G."/>
            <person name="Van Belleghem S.M."/>
            <person name="Kostlbacher S."/>
            <person name="Vangestel C."/>
        </authorList>
    </citation>
    <scope>NUCLEOTIDE SEQUENCE [LARGE SCALE GENOMIC DNA]</scope>
    <source>
        <strain evidence="2">W744_W776</strain>
    </source>
</reference>
<comment type="caution">
    <text evidence="2">The sequence shown here is derived from an EMBL/GenBank/DDBJ whole genome shotgun (WGS) entry which is preliminary data.</text>
</comment>
<dbReference type="Pfam" id="PF00147">
    <property type="entry name" value="Fibrinogen_C"/>
    <property type="match status" value="1"/>
</dbReference>
<dbReference type="Proteomes" id="UP000827092">
    <property type="component" value="Unassembled WGS sequence"/>
</dbReference>
<dbReference type="CDD" id="cd00087">
    <property type="entry name" value="FReD"/>
    <property type="match status" value="1"/>
</dbReference>
<dbReference type="AlphaFoldDB" id="A0AAV6VZL2"/>
<dbReference type="SMART" id="SM00186">
    <property type="entry name" value="FBG"/>
    <property type="match status" value="1"/>
</dbReference>